<feature type="compositionally biased region" description="Low complexity" evidence="1">
    <location>
        <begin position="311"/>
        <end position="322"/>
    </location>
</feature>
<dbReference type="EMBL" id="KN847322">
    <property type="protein sequence ID" value="KIW51802.1"/>
    <property type="molecule type" value="Genomic_DNA"/>
</dbReference>
<gene>
    <name evidence="3" type="ORF">PV05_10488</name>
</gene>
<dbReference type="HOGENOM" id="CLU_609782_0_0_1"/>
<feature type="compositionally biased region" description="Pro residues" evidence="1">
    <location>
        <begin position="243"/>
        <end position="260"/>
    </location>
</feature>
<protein>
    <submittedName>
        <fullName evidence="3">Uncharacterized protein</fullName>
    </submittedName>
</protein>
<feature type="compositionally biased region" description="Low complexity" evidence="1">
    <location>
        <begin position="330"/>
        <end position="361"/>
    </location>
</feature>
<feature type="compositionally biased region" description="Low complexity" evidence="1">
    <location>
        <begin position="261"/>
        <end position="297"/>
    </location>
</feature>
<feature type="compositionally biased region" description="Low complexity" evidence="1">
    <location>
        <begin position="424"/>
        <end position="436"/>
    </location>
</feature>
<dbReference type="Pfam" id="PF16015">
    <property type="entry name" value="Promethin"/>
    <property type="match status" value="1"/>
</dbReference>
<evidence type="ECO:0000256" key="1">
    <source>
        <dbReference type="SAM" id="MobiDB-lite"/>
    </source>
</evidence>
<sequence>MHRDPGIWTTFDEICHTIRDFFEEQTTMSSEKGPSPAGTGAGGSTAASSTRNRLTTLLRDAITKVISTSSTILDRALPPQRREQYKNWLIKFATERPYLASFLLSQIALSGLPLVLFCCMTVSVFIFSILAGVLLGVIGGLLFAVPAMGLALLILLPVLFFTTAAAVSIWLWGVGGYNVIKWLSHRGNPGVQSDVKGPMTKVNGGAFQGAGANGGGGPPTGQTQQQQGQAGGGPQPLSGMSRGPPPNTQRPGPAPQPRPAGLPQQGQGQPPQNRPSGVGPPSQHPPSQQSRPGAPSQGGPPPQSRPGPPLQGGQQQQQQQARPPTPGPPQQQHSTNGEGFQGQNNGPNGNGNGNSPPQQQQAVKRKPVSRPTSPAPPEIARKPVSRPTSPAPSARDRADSAASNAARGPGPGSNGSNGFGAGNGNSNPGYGNSGYAQRPTGMGGPGGQY</sequence>
<name>A0A0D2CPA7_9EURO</name>
<feature type="transmembrane region" description="Helical" evidence="2">
    <location>
        <begin position="98"/>
        <end position="117"/>
    </location>
</feature>
<evidence type="ECO:0000313" key="3">
    <source>
        <dbReference type="EMBL" id="KIW51802.1"/>
    </source>
</evidence>
<feature type="region of interest" description="Disordered" evidence="1">
    <location>
        <begin position="25"/>
        <end position="50"/>
    </location>
</feature>
<evidence type="ECO:0000256" key="2">
    <source>
        <dbReference type="SAM" id="Phobius"/>
    </source>
</evidence>
<feature type="region of interest" description="Disordered" evidence="1">
    <location>
        <begin position="194"/>
        <end position="449"/>
    </location>
</feature>
<keyword evidence="2" id="KW-0812">Transmembrane</keyword>
<keyword evidence="2" id="KW-0472">Membrane</keyword>
<feature type="compositionally biased region" description="Low complexity" evidence="1">
    <location>
        <begin position="33"/>
        <end position="50"/>
    </location>
</feature>
<reference evidence="3 4" key="1">
    <citation type="submission" date="2015-01" db="EMBL/GenBank/DDBJ databases">
        <title>The Genome Sequence of Exophiala xenobiotica CBS118157.</title>
        <authorList>
            <consortium name="The Broad Institute Genomics Platform"/>
            <person name="Cuomo C."/>
            <person name="de Hoog S."/>
            <person name="Gorbushina A."/>
            <person name="Stielow B."/>
            <person name="Teixiera M."/>
            <person name="Abouelleil A."/>
            <person name="Chapman S.B."/>
            <person name="Priest M."/>
            <person name="Young S.K."/>
            <person name="Wortman J."/>
            <person name="Nusbaum C."/>
            <person name="Birren B."/>
        </authorList>
    </citation>
    <scope>NUCLEOTIDE SEQUENCE [LARGE SCALE GENOMIC DNA]</scope>
    <source>
        <strain evidence="3 4">CBS 118157</strain>
    </source>
</reference>
<dbReference type="RefSeq" id="XP_013312386.1">
    <property type="nucleotide sequence ID" value="XM_013456932.1"/>
</dbReference>
<dbReference type="OrthoDB" id="3928876at2759"/>
<feature type="transmembrane region" description="Helical" evidence="2">
    <location>
        <begin position="124"/>
        <end position="144"/>
    </location>
</feature>
<organism evidence="3 4">
    <name type="scientific">Exophiala xenobiotica</name>
    <dbReference type="NCBI Taxonomy" id="348802"/>
    <lineage>
        <taxon>Eukaryota</taxon>
        <taxon>Fungi</taxon>
        <taxon>Dikarya</taxon>
        <taxon>Ascomycota</taxon>
        <taxon>Pezizomycotina</taxon>
        <taxon>Eurotiomycetes</taxon>
        <taxon>Chaetothyriomycetidae</taxon>
        <taxon>Chaetothyriales</taxon>
        <taxon>Herpotrichiellaceae</taxon>
        <taxon>Exophiala</taxon>
    </lineage>
</organism>
<feature type="transmembrane region" description="Helical" evidence="2">
    <location>
        <begin position="150"/>
        <end position="172"/>
    </location>
</feature>
<dbReference type="GeneID" id="25332396"/>
<keyword evidence="2" id="KW-1133">Transmembrane helix</keyword>
<dbReference type="Proteomes" id="UP000054342">
    <property type="component" value="Unassembled WGS sequence"/>
</dbReference>
<feature type="compositionally biased region" description="Gly residues" evidence="1">
    <location>
        <begin position="206"/>
        <end position="219"/>
    </location>
</feature>
<dbReference type="STRING" id="348802.A0A0D2CPA7"/>
<accession>A0A0D2CPA7</accession>
<keyword evidence="4" id="KW-1185">Reference proteome</keyword>
<feature type="compositionally biased region" description="Gly residues" evidence="1">
    <location>
        <begin position="409"/>
        <end position="423"/>
    </location>
</feature>
<proteinExistence type="predicted"/>
<dbReference type="AlphaFoldDB" id="A0A0D2CPA7"/>
<evidence type="ECO:0000313" key="4">
    <source>
        <dbReference type="Proteomes" id="UP000054342"/>
    </source>
</evidence>
<feature type="compositionally biased region" description="Pro residues" evidence="1">
    <location>
        <begin position="298"/>
        <end position="309"/>
    </location>
</feature>